<dbReference type="InterPro" id="IPR002347">
    <property type="entry name" value="SDR_fam"/>
</dbReference>
<keyword evidence="6" id="KW-1185">Reference proteome</keyword>
<dbReference type="GO" id="GO:0016616">
    <property type="term" value="F:oxidoreductase activity, acting on the CH-OH group of donors, NAD or NADP as acceptor"/>
    <property type="evidence" value="ECO:0007669"/>
    <property type="project" value="InterPro"/>
</dbReference>
<evidence type="ECO:0000256" key="2">
    <source>
        <dbReference type="ARBA" id="ARBA00022857"/>
    </source>
</evidence>
<evidence type="ECO:0000313" key="5">
    <source>
        <dbReference type="EMBL" id="NKY60196.1"/>
    </source>
</evidence>
<evidence type="ECO:0000256" key="4">
    <source>
        <dbReference type="RuleBase" id="RU000363"/>
    </source>
</evidence>
<evidence type="ECO:0000256" key="3">
    <source>
        <dbReference type="ARBA" id="ARBA00023002"/>
    </source>
</evidence>
<dbReference type="InterPro" id="IPR045313">
    <property type="entry name" value="CBR1-like"/>
</dbReference>
<proteinExistence type="inferred from homology"/>
<dbReference type="Pfam" id="PF00106">
    <property type="entry name" value="adh_short"/>
    <property type="match status" value="1"/>
</dbReference>
<dbReference type="InterPro" id="IPR036291">
    <property type="entry name" value="NAD(P)-bd_dom_sf"/>
</dbReference>
<protein>
    <submittedName>
        <fullName evidence="5">SDR family oxidoreductase</fullName>
    </submittedName>
</protein>
<gene>
    <name evidence="5" type="ORF">HGA15_29470</name>
</gene>
<evidence type="ECO:0000313" key="6">
    <source>
        <dbReference type="Proteomes" id="UP000570678"/>
    </source>
</evidence>
<dbReference type="InterPro" id="IPR020904">
    <property type="entry name" value="Sc_DH/Rdtase_CS"/>
</dbReference>
<comment type="similarity">
    <text evidence="1 4">Belongs to the short-chain dehydrogenases/reductases (SDR) family.</text>
</comment>
<sequence>MTGANKGLGRETVRRLADLGWQVFAAARDTARGSEAVAELAAEGRQVRFVALDVTSDESVAAAARLIREQAGRLDVLVNNAGIADWGTPPAETSPDELGEVFDTNVFGPVRVTRALLPLLRAGLSPRIVMVSSGMGSVATLTDPRWKDHVNPTLGYPASKAALNMLTAVYASALPDIRVNAVDPGYTATDLNGHTGPQSLAEGTDAIVRLATIATDGPTGGFFDRNGRIAW</sequence>
<organism evidence="5 6">
    <name type="scientific">Nocardia flavorosea</name>
    <dbReference type="NCBI Taxonomy" id="53429"/>
    <lineage>
        <taxon>Bacteria</taxon>
        <taxon>Bacillati</taxon>
        <taxon>Actinomycetota</taxon>
        <taxon>Actinomycetes</taxon>
        <taxon>Mycobacteriales</taxon>
        <taxon>Nocardiaceae</taxon>
        <taxon>Nocardia</taxon>
    </lineage>
</organism>
<comment type="caution">
    <text evidence="5">The sequence shown here is derived from an EMBL/GenBank/DDBJ whole genome shotgun (WGS) entry which is preliminary data.</text>
</comment>
<dbReference type="Proteomes" id="UP000570678">
    <property type="component" value="Unassembled WGS sequence"/>
</dbReference>
<keyword evidence="2" id="KW-0521">NADP</keyword>
<dbReference type="CDD" id="cd05324">
    <property type="entry name" value="carb_red_PTCR-like_SDR_c"/>
    <property type="match status" value="1"/>
</dbReference>
<dbReference type="PANTHER" id="PTHR43490">
    <property type="entry name" value="(+)-NEOMENTHOL DEHYDROGENASE"/>
    <property type="match status" value="1"/>
</dbReference>
<dbReference type="PANTHER" id="PTHR43490:SF99">
    <property type="entry name" value="SHORT-CHAIN DEHYDROGENASE_REDUCTASE"/>
    <property type="match status" value="1"/>
</dbReference>
<dbReference type="EMBL" id="JAAXOT010000021">
    <property type="protein sequence ID" value="NKY60196.1"/>
    <property type="molecule type" value="Genomic_DNA"/>
</dbReference>
<evidence type="ECO:0000256" key="1">
    <source>
        <dbReference type="ARBA" id="ARBA00006484"/>
    </source>
</evidence>
<accession>A0A846YKN2</accession>
<keyword evidence="3" id="KW-0560">Oxidoreductase</keyword>
<dbReference type="AlphaFoldDB" id="A0A846YKN2"/>
<dbReference type="SUPFAM" id="SSF51735">
    <property type="entry name" value="NAD(P)-binding Rossmann-fold domains"/>
    <property type="match status" value="1"/>
</dbReference>
<dbReference type="PRINTS" id="PR00081">
    <property type="entry name" value="GDHRDH"/>
</dbReference>
<name>A0A846YKN2_9NOCA</name>
<dbReference type="PROSITE" id="PS00061">
    <property type="entry name" value="ADH_SHORT"/>
    <property type="match status" value="1"/>
</dbReference>
<dbReference type="Gene3D" id="3.40.50.720">
    <property type="entry name" value="NAD(P)-binding Rossmann-like Domain"/>
    <property type="match status" value="1"/>
</dbReference>
<reference evidence="5 6" key="1">
    <citation type="submission" date="2020-04" db="EMBL/GenBank/DDBJ databases">
        <title>MicrobeNet Type strains.</title>
        <authorList>
            <person name="Nicholson A.C."/>
        </authorList>
    </citation>
    <scope>NUCLEOTIDE SEQUENCE [LARGE SCALE GENOMIC DNA]</scope>
    <source>
        <strain evidence="5 6">JCM 3332</strain>
    </source>
</reference>
<dbReference type="PRINTS" id="PR00080">
    <property type="entry name" value="SDRFAMILY"/>
</dbReference>